<dbReference type="Proteomes" id="UP001319121">
    <property type="component" value="Chromosome"/>
</dbReference>
<dbReference type="GO" id="GO:0008408">
    <property type="term" value="F:3'-5' exonuclease activity"/>
    <property type="evidence" value="ECO:0007669"/>
    <property type="project" value="InterPro"/>
</dbReference>
<dbReference type="InterPro" id="IPR004622">
    <property type="entry name" value="DNA_pol_HolB"/>
</dbReference>
<keyword evidence="5" id="KW-0235">DNA replication</keyword>
<dbReference type="InterPro" id="IPR027417">
    <property type="entry name" value="P-loop_NTPase"/>
</dbReference>
<dbReference type="InterPro" id="IPR050238">
    <property type="entry name" value="DNA_Rep/Repair_Clamp_Loader"/>
</dbReference>
<keyword evidence="10" id="KW-1185">Reference proteome</keyword>
<keyword evidence="6" id="KW-0239">DNA-directed DNA polymerase</keyword>
<organism evidence="9 10">
    <name type="scientific">Ferrigenium kumadai</name>
    <dbReference type="NCBI Taxonomy" id="1682490"/>
    <lineage>
        <taxon>Bacteria</taxon>
        <taxon>Pseudomonadati</taxon>
        <taxon>Pseudomonadota</taxon>
        <taxon>Betaproteobacteria</taxon>
        <taxon>Nitrosomonadales</taxon>
        <taxon>Gallionellaceae</taxon>
        <taxon>Ferrigenium</taxon>
    </lineage>
</organism>
<dbReference type="Pfam" id="PF09115">
    <property type="entry name" value="DNApol3-delta_C"/>
    <property type="match status" value="1"/>
</dbReference>
<dbReference type="EC" id="2.7.7.7" evidence="1"/>
<comment type="catalytic activity">
    <reaction evidence="7">
        <text>DNA(n) + a 2'-deoxyribonucleoside 5'-triphosphate = DNA(n+1) + diphosphate</text>
        <dbReference type="Rhea" id="RHEA:22508"/>
        <dbReference type="Rhea" id="RHEA-COMP:17339"/>
        <dbReference type="Rhea" id="RHEA-COMP:17340"/>
        <dbReference type="ChEBI" id="CHEBI:33019"/>
        <dbReference type="ChEBI" id="CHEBI:61560"/>
        <dbReference type="ChEBI" id="CHEBI:173112"/>
        <dbReference type="EC" id="2.7.7.7"/>
    </reaction>
</comment>
<keyword evidence="4" id="KW-0548">Nucleotidyltransferase</keyword>
<proteinExistence type="predicted"/>
<dbReference type="Pfam" id="PF13177">
    <property type="entry name" value="DNA_pol3_delta2"/>
    <property type="match status" value="1"/>
</dbReference>
<gene>
    <name evidence="9" type="primary">holB</name>
    <name evidence="9" type="ORF">FGKAn22_12790</name>
</gene>
<dbReference type="InterPro" id="IPR015199">
    <property type="entry name" value="DNA_pol_III_delta_C"/>
</dbReference>
<dbReference type="SUPFAM" id="SSF52540">
    <property type="entry name" value="P-loop containing nucleoside triphosphate hydrolases"/>
    <property type="match status" value="1"/>
</dbReference>
<feature type="domain" description="DNA polymerase III delta subunit C-terminal" evidence="8">
    <location>
        <begin position="207"/>
        <end position="312"/>
    </location>
</feature>
<evidence type="ECO:0000256" key="4">
    <source>
        <dbReference type="ARBA" id="ARBA00022695"/>
    </source>
</evidence>
<evidence type="ECO:0000256" key="1">
    <source>
        <dbReference type="ARBA" id="ARBA00012417"/>
    </source>
</evidence>
<name>A0AAN1SZN3_9PROT</name>
<dbReference type="PANTHER" id="PTHR11669">
    <property type="entry name" value="REPLICATION FACTOR C / DNA POLYMERASE III GAMMA-TAU SUBUNIT"/>
    <property type="match status" value="1"/>
</dbReference>
<dbReference type="GO" id="GO:0009360">
    <property type="term" value="C:DNA polymerase III complex"/>
    <property type="evidence" value="ECO:0007669"/>
    <property type="project" value="InterPro"/>
</dbReference>
<evidence type="ECO:0000256" key="2">
    <source>
        <dbReference type="ARBA" id="ARBA00014363"/>
    </source>
</evidence>
<evidence type="ECO:0000256" key="6">
    <source>
        <dbReference type="ARBA" id="ARBA00022932"/>
    </source>
</evidence>
<dbReference type="AlphaFoldDB" id="A0AAN1SZN3"/>
<dbReference type="Gene3D" id="3.40.50.300">
    <property type="entry name" value="P-loop containing nucleotide triphosphate hydrolases"/>
    <property type="match status" value="1"/>
</dbReference>
<protein>
    <recommendedName>
        <fullName evidence="2">DNA polymerase III subunit delta'</fullName>
        <ecNumber evidence="1">2.7.7.7</ecNumber>
    </recommendedName>
</protein>
<dbReference type="GO" id="GO:0003887">
    <property type="term" value="F:DNA-directed DNA polymerase activity"/>
    <property type="evidence" value="ECO:0007669"/>
    <property type="project" value="UniProtKB-KW"/>
</dbReference>
<dbReference type="NCBIfam" id="TIGR00678">
    <property type="entry name" value="holB"/>
    <property type="match status" value="1"/>
</dbReference>
<dbReference type="PANTHER" id="PTHR11669:SF8">
    <property type="entry name" value="DNA POLYMERASE III SUBUNIT DELTA"/>
    <property type="match status" value="1"/>
</dbReference>
<evidence type="ECO:0000313" key="10">
    <source>
        <dbReference type="Proteomes" id="UP001319121"/>
    </source>
</evidence>
<accession>A0AAN1SZN3</accession>
<dbReference type="GO" id="GO:0006261">
    <property type="term" value="P:DNA-templated DNA replication"/>
    <property type="evidence" value="ECO:0007669"/>
    <property type="project" value="TreeGrafter"/>
</dbReference>
<evidence type="ECO:0000313" key="9">
    <source>
        <dbReference type="EMBL" id="BBI99586.1"/>
    </source>
</evidence>
<evidence type="ECO:0000256" key="5">
    <source>
        <dbReference type="ARBA" id="ARBA00022705"/>
    </source>
</evidence>
<dbReference type="KEGG" id="fku:FGKAn22_12790"/>
<evidence type="ECO:0000259" key="8">
    <source>
        <dbReference type="Pfam" id="PF09115"/>
    </source>
</evidence>
<evidence type="ECO:0000256" key="3">
    <source>
        <dbReference type="ARBA" id="ARBA00022679"/>
    </source>
</evidence>
<dbReference type="RefSeq" id="WP_246487350.1">
    <property type="nucleotide sequence ID" value="NZ_AP019536.1"/>
</dbReference>
<dbReference type="EMBL" id="AP019536">
    <property type="protein sequence ID" value="BBI99586.1"/>
    <property type="molecule type" value="Genomic_DNA"/>
</dbReference>
<keyword evidence="3" id="KW-0808">Transferase</keyword>
<evidence type="ECO:0000256" key="7">
    <source>
        <dbReference type="ARBA" id="ARBA00049244"/>
    </source>
</evidence>
<sequence>MRELRKRPPQGLLFKGPKGIGKLDLAMRFAQSLLCEHPDESGFACGACPSCHWFGQGSHPDFRLLQPEALSLDGEESDSGKKPSKQISVDQVRGLSDFLGMTAHQGGRRAVVIHPAEAMNTNAANALLKNLEEPPQGLLFILVSHKPQQLLPTILSRCLSFALAAPDAASAERWLAEQGVERPADALAASGFSPLQAVALDEQLGGEERDKLLRAVRQPAALDVFALAEALQKTEQVLVVQWLQQWSYDLSSMKLAGRLRYHPGEEAAIRKLVEAVEPLNLARLQKYLQTAKREAQHTLNPKLFLESLLLSYRQLMLE</sequence>
<dbReference type="GO" id="GO:0003677">
    <property type="term" value="F:DNA binding"/>
    <property type="evidence" value="ECO:0007669"/>
    <property type="project" value="InterPro"/>
</dbReference>
<reference evidence="9 10" key="1">
    <citation type="submission" date="2019-03" db="EMBL/GenBank/DDBJ databases">
        <title>Complete genome sequence of Ferrigenium kumadai strain An22, a microaerophilic iron-oxidizing bacterium isolated from a paddy field soil.</title>
        <authorList>
            <person name="Watanabe T."/>
            <person name="Asakawa S."/>
        </authorList>
    </citation>
    <scope>NUCLEOTIDE SEQUENCE [LARGE SCALE GENOMIC DNA]</scope>
    <source>
        <strain evidence="9 10">An22</strain>
    </source>
</reference>